<feature type="transmembrane region" description="Helical" evidence="2">
    <location>
        <begin position="96"/>
        <end position="116"/>
    </location>
</feature>
<evidence type="ECO:0000256" key="1">
    <source>
        <dbReference type="SAM" id="MobiDB-lite"/>
    </source>
</evidence>
<feature type="transmembrane region" description="Helical" evidence="2">
    <location>
        <begin position="381"/>
        <end position="401"/>
    </location>
</feature>
<accession>A0A8J2WKH6</accession>
<gene>
    <name evidence="4" type="ORF">DGAL_LOCUS9273</name>
</gene>
<organism evidence="4 5">
    <name type="scientific">Daphnia galeata</name>
    <dbReference type="NCBI Taxonomy" id="27404"/>
    <lineage>
        <taxon>Eukaryota</taxon>
        <taxon>Metazoa</taxon>
        <taxon>Ecdysozoa</taxon>
        <taxon>Arthropoda</taxon>
        <taxon>Crustacea</taxon>
        <taxon>Branchiopoda</taxon>
        <taxon>Diplostraca</taxon>
        <taxon>Cladocera</taxon>
        <taxon>Anomopoda</taxon>
        <taxon>Daphniidae</taxon>
        <taxon>Daphnia</taxon>
    </lineage>
</organism>
<dbReference type="PANTHER" id="PTHR14969">
    <property type="entry name" value="SPHINGOSINE-1-PHOSPHATE PHOSPHOHYDROLASE"/>
    <property type="match status" value="1"/>
</dbReference>
<dbReference type="EMBL" id="CAKKLH010000220">
    <property type="protein sequence ID" value="CAH0106123.1"/>
    <property type="molecule type" value="Genomic_DNA"/>
</dbReference>
<dbReference type="InterPro" id="IPR036938">
    <property type="entry name" value="PAP2/HPO_sf"/>
</dbReference>
<dbReference type="Pfam" id="PF01569">
    <property type="entry name" value="PAP2"/>
    <property type="match status" value="2"/>
</dbReference>
<feature type="transmembrane region" description="Helical" evidence="2">
    <location>
        <begin position="410"/>
        <end position="433"/>
    </location>
</feature>
<dbReference type="AlphaFoldDB" id="A0A8J2WKH6"/>
<dbReference type="InterPro" id="IPR000326">
    <property type="entry name" value="PAP2/HPO"/>
</dbReference>
<feature type="region of interest" description="Disordered" evidence="1">
    <location>
        <begin position="1"/>
        <end position="21"/>
    </location>
</feature>
<dbReference type="PANTHER" id="PTHR14969:SF13">
    <property type="entry name" value="AT30094P"/>
    <property type="match status" value="1"/>
</dbReference>
<keyword evidence="5" id="KW-1185">Reference proteome</keyword>
<keyword evidence="2" id="KW-1133">Transmembrane helix</keyword>
<sequence length="452" mass="51421">MKRKNGSNQRKTGGNERKRNFTQKNNAVAVGRFQELLDCDVEWSNRLASYMQSNMPGITGLFENKFMEISGNEYIWFPALAILYFMHPLVHKQLPINVILALAFDSVVILLIKAFVKRKRPPTKNPDFFTAIGPDQYSFPSGYASRTILISFIFTQINPLFGNGYLNLMASLLIWSWSISVCFSRMLNGRHHLLDVVTGALIGIVEDTDRITIFRADDESPKQKTDSRLLANGDLSEQYISHDGKRTVPGGLRKFLDLDAELTKNFTNFLQSKLPNITKSETKFMEISGSGYIWLPVCAILYFMHPLVPKQLPINLIMAFVLDIVVIGLLKAFARRRRPLTRNPDFFKSIGPDQYSFPSGHASRSVLIAFIFSQINPFFDIGYLNFVVSLLLWGWSLTVCFSRILNGRHYLFDVAVGVFIGFVEGYLTSYLWMSPERAENILNFLSDEAPDI</sequence>
<evidence type="ECO:0000313" key="5">
    <source>
        <dbReference type="Proteomes" id="UP000789390"/>
    </source>
</evidence>
<keyword evidence="2" id="KW-0472">Membrane</keyword>
<feature type="domain" description="Phosphatidic acid phosphatase type 2/haloperoxidase" evidence="3">
    <location>
        <begin position="94"/>
        <end position="215"/>
    </location>
</feature>
<reference evidence="4" key="1">
    <citation type="submission" date="2021-11" db="EMBL/GenBank/DDBJ databases">
        <authorList>
            <person name="Schell T."/>
        </authorList>
    </citation>
    <scope>NUCLEOTIDE SEQUENCE</scope>
    <source>
        <strain evidence="4">M5</strain>
    </source>
</reference>
<dbReference type="Gene3D" id="1.20.144.10">
    <property type="entry name" value="Phosphatidic acid phosphatase type 2/haloperoxidase"/>
    <property type="match status" value="2"/>
</dbReference>
<comment type="caution">
    <text evidence="4">The sequence shown here is derived from an EMBL/GenBank/DDBJ whole genome shotgun (WGS) entry which is preliminary data.</text>
</comment>
<dbReference type="SMART" id="SM00014">
    <property type="entry name" value="acidPPc"/>
    <property type="match status" value="2"/>
</dbReference>
<evidence type="ECO:0000256" key="2">
    <source>
        <dbReference type="SAM" id="Phobius"/>
    </source>
</evidence>
<feature type="transmembrane region" description="Helical" evidence="2">
    <location>
        <begin position="74"/>
        <end position="90"/>
    </location>
</feature>
<name>A0A8J2WKH6_9CRUS</name>
<feature type="domain" description="Phosphatidic acid phosphatase type 2/haloperoxidase" evidence="3">
    <location>
        <begin position="311"/>
        <end position="429"/>
    </location>
</feature>
<dbReference type="SUPFAM" id="SSF48317">
    <property type="entry name" value="Acid phosphatase/Vanadium-dependent haloperoxidase"/>
    <property type="match status" value="2"/>
</dbReference>
<feature type="compositionally biased region" description="Polar residues" evidence="1">
    <location>
        <begin position="1"/>
        <end position="12"/>
    </location>
</feature>
<dbReference type="Proteomes" id="UP000789390">
    <property type="component" value="Unassembled WGS sequence"/>
</dbReference>
<keyword evidence="2" id="KW-0812">Transmembrane</keyword>
<proteinExistence type="predicted"/>
<dbReference type="OrthoDB" id="10266771at2759"/>
<protein>
    <recommendedName>
        <fullName evidence="3">Phosphatidic acid phosphatase type 2/haloperoxidase domain-containing protein</fullName>
    </recommendedName>
</protein>
<dbReference type="GO" id="GO:0042392">
    <property type="term" value="F:sphingosine-1-phosphate phosphatase activity"/>
    <property type="evidence" value="ECO:0007669"/>
    <property type="project" value="TreeGrafter"/>
</dbReference>
<feature type="transmembrane region" description="Helical" evidence="2">
    <location>
        <begin position="289"/>
        <end position="308"/>
    </location>
</feature>
<evidence type="ECO:0000313" key="4">
    <source>
        <dbReference type="EMBL" id="CAH0106123.1"/>
    </source>
</evidence>
<feature type="transmembrane region" description="Helical" evidence="2">
    <location>
        <begin position="314"/>
        <end position="334"/>
    </location>
</feature>
<evidence type="ECO:0000259" key="3">
    <source>
        <dbReference type="SMART" id="SM00014"/>
    </source>
</evidence>